<dbReference type="Pfam" id="PF01370">
    <property type="entry name" value="Epimerase"/>
    <property type="match status" value="1"/>
</dbReference>
<evidence type="ECO:0000313" key="5">
    <source>
        <dbReference type="Proteomes" id="UP000295083"/>
    </source>
</evidence>
<dbReference type="GO" id="GO:0016616">
    <property type="term" value="F:oxidoreductase activity, acting on the CH-OH group of donors, NAD or NADP as acceptor"/>
    <property type="evidence" value="ECO:0007669"/>
    <property type="project" value="TreeGrafter"/>
</dbReference>
<accession>A0A4R8Q416</accession>
<comment type="similarity">
    <text evidence="2">Belongs to the NAD(P)-dependent epimerase/dehydratase family. Dihydroflavonol-4-reductase subfamily.</text>
</comment>
<dbReference type="PANTHER" id="PTHR10366:SF812">
    <property type="entry name" value="VPS9 DOMAIN-CONTAINING PROTEIN"/>
    <property type="match status" value="1"/>
</dbReference>
<protein>
    <submittedName>
        <fullName evidence="4">Uncharacterized oxidoreductase</fullName>
    </submittedName>
</protein>
<organism evidence="4 5">
    <name type="scientific">Colletotrichum spinosum</name>
    <dbReference type="NCBI Taxonomy" id="1347390"/>
    <lineage>
        <taxon>Eukaryota</taxon>
        <taxon>Fungi</taxon>
        <taxon>Dikarya</taxon>
        <taxon>Ascomycota</taxon>
        <taxon>Pezizomycotina</taxon>
        <taxon>Sordariomycetes</taxon>
        <taxon>Hypocreomycetidae</taxon>
        <taxon>Glomerellales</taxon>
        <taxon>Glomerellaceae</taxon>
        <taxon>Colletotrichum</taxon>
        <taxon>Colletotrichum orbiculare species complex</taxon>
    </lineage>
</organism>
<gene>
    <name evidence="4" type="ORF">C8035_v005877</name>
</gene>
<proteinExistence type="inferred from homology"/>
<dbReference type="InterPro" id="IPR050425">
    <property type="entry name" value="NAD(P)_dehydrat-like"/>
</dbReference>
<dbReference type="InterPro" id="IPR036291">
    <property type="entry name" value="NAD(P)-bd_dom_sf"/>
</dbReference>
<dbReference type="AlphaFoldDB" id="A0A4R8Q416"/>
<reference evidence="4 5" key="1">
    <citation type="submission" date="2018-11" db="EMBL/GenBank/DDBJ databases">
        <title>Genome sequence and assembly of Colletotrichum spinosum.</title>
        <authorList>
            <person name="Gan P."/>
            <person name="Shirasu K."/>
        </authorList>
    </citation>
    <scope>NUCLEOTIDE SEQUENCE [LARGE SCALE GENOMIC DNA]</scope>
    <source>
        <strain evidence="4 5">CBS 515.97</strain>
    </source>
</reference>
<evidence type="ECO:0000256" key="2">
    <source>
        <dbReference type="ARBA" id="ARBA00023445"/>
    </source>
</evidence>
<dbReference type="SUPFAM" id="SSF51735">
    <property type="entry name" value="NAD(P)-binding Rossmann-fold domains"/>
    <property type="match status" value="1"/>
</dbReference>
<dbReference type="InterPro" id="IPR001509">
    <property type="entry name" value="Epimerase_deHydtase"/>
</dbReference>
<dbReference type="Proteomes" id="UP000295083">
    <property type="component" value="Unassembled WGS sequence"/>
</dbReference>
<evidence type="ECO:0000313" key="4">
    <source>
        <dbReference type="EMBL" id="TDZ31426.1"/>
    </source>
</evidence>
<comment type="caution">
    <text evidence="4">The sequence shown here is derived from an EMBL/GenBank/DDBJ whole genome shotgun (WGS) entry which is preliminary data.</text>
</comment>
<dbReference type="Gene3D" id="3.40.50.720">
    <property type="entry name" value="NAD(P)-binding Rossmann-like Domain"/>
    <property type="match status" value="1"/>
</dbReference>
<dbReference type="EMBL" id="QAPG01000105">
    <property type="protein sequence ID" value="TDZ31426.1"/>
    <property type="molecule type" value="Genomic_DNA"/>
</dbReference>
<feature type="domain" description="NAD-dependent epimerase/dehydratase" evidence="3">
    <location>
        <begin position="6"/>
        <end position="255"/>
    </location>
</feature>
<sequence length="334" mass="35824">MSGSLVFVTGATGFIGSQVVDFTLKAGYRVRLSVRRQEQIQTLKDTFSAYPDKLEFIIVTDFTKPGAFDEAVAGVDYVVHVASPMVGKGVDFQRDYIDPAVEGTLSVLEAAKTTSSVKRVLVMSSILALVPLETLAGGAGEPFVVKEHANTKLPVDVNMDLPEGIPGHSIRYQGSKILAHQATATWVAKHQPAFPVVTFHPSFVTGPSLLQKRKQDIDSINYLVLETLRSGEVTVPAVMVDVRDVADAFVKGLSAPVPAFQEVLLSGPATTWGEVAQVAQRLYPDAGFKLQPSVGDTPSMVAVTTAADEVLGVKWKSLEELVRGLVDFQNSLAA</sequence>
<keyword evidence="5" id="KW-1185">Reference proteome</keyword>
<evidence type="ECO:0000256" key="1">
    <source>
        <dbReference type="ARBA" id="ARBA00023002"/>
    </source>
</evidence>
<dbReference type="PANTHER" id="PTHR10366">
    <property type="entry name" value="NAD DEPENDENT EPIMERASE/DEHYDRATASE"/>
    <property type="match status" value="1"/>
</dbReference>
<keyword evidence="1" id="KW-0560">Oxidoreductase</keyword>
<name>A0A4R8Q416_9PEZI</name>
<evidence type="ECO:0000259" key="3">
    <source>
        <dbReference type="Pfam" id="PF01370"/>
    </source>
</evidence>